<proteinExistence type="inferred from homology"/>
<keyword evidence="5" id="KW-0687">Ribonucleoprotein</keyword>
<dbReference type="PANTHER" id="PTHR28595:SF1">
    <property type="entry name" value="LARGE RIBOSOMAL SUBUNIT PROTEIN ML54"/>
    <property type="match status" value="1"/>
</dbReference>
<keyword evidence="8" id="KW-1185">Reference proteome</keyword>
<evidence type="ECO:0000256" key="5">
    <source>
        <dbReference type="ARBA" id="ARBA00023274"/>
    </source>
</evidence>
<evidence type="ECO:0000256" key="3">
    <source>
        <dbReference type="ARBA" id="ARBA00022980"/>
    </source>
</evidence>
<sequence length="149" mass="16997">MRLVASLAGRILTRRPLQKSFVPARSYAVGGKIVAEKEDKSYVESDAEKLAKHVCVNYFIQGEEPGPAIQPDSEYPPWLFELNLQAPRPLEDLDPEKDGWTYWRALRKRQVEQARRIAKLRTRFLHLQDSPSLVRAGGVSRKPAFPEKA</sequence>
<accession>A0A1I8AFP8</accession>
<evidence type="ECO:0000256" key="7">
    <source>
        <dbReference type="ARBA" id="ARBA00035179"/>
    </source>
</evidence>
<dbReference type="AlphaFoldDB" id="A0A1I8AFP8"/>
<dbReference type="PANTHER" id="PTHR28595">
    <property type="entry name" value="39S RIBOSOMAL PROTEIN L54, MITOCHONDRIAL"/>
    <property type="match status" value="1"/>
</dbReference>
<keyword evidence="3" id="KW-0689">Ribosomal protein</keyword>
<keyword evidence="4" id="KW-0496">Mitochondrion</keyword>
<dbReference type="WBParaSite" id="L893_g5149.t1">
    <property type="protein sequence ID" value="L893_g5149.t1"/>
    <property type="gene ID" value="L893_g5149"/>
</dbReference>
<evidence type="ECO:0000256" key="2">
    <source>
        <dbReference type="ARBA" id="ARBA00022946"/>
    </source>
</evidence>
<dbReference type="Pfam" id="PF08561">
    <property type="entry name" value="Ribosomal_L37"/>
    <property type="match status" value="1"/>
</dbReference>
<comment type="similarity">
    <text evidence="6">Belongs to the mitochondrion-specific ribosomal protein mL54 family.</text>
</comment>
<dbReference type="Proteomes" id="UP000095287">
    <property type="component" value="Unplaced"/>
</dbReference>
<evidence type="ECO:0000256" key="1">
    <source>
        <dbReference type="ARBA" id="ARBA00004173"/>
    </source>
</evidence>
<dbReference type="InterPro" id="IPR013870">
    <property type="entry name" value="Ribosomal_mL54"/>
</dbReference>
<dbReference type="GO" id="GO:0005762">
    <property type="term" value="C:mitochondrial large ribosomal subunit"/>
    <property type="evidence" value="ECO:0007669"/>
    <property type="project" value="TreeGrafter"/>
</dbReference>
<evidence type="ECO:0000256" key="6">
    <source>
        <dbReference type="ARBA" id="ARBA00033752"/>
    </source>
</evidence>
<organism evidence="8 9">
    <name type="scientific">Steinernema glaseri</name>
    <dbReference type="NCBI Taxonomy" id="37863"/>
    <lineage>
        <taxon>Eukaryota</taxon>
        <taxon>Metazoa</taxon>
        <taxon>Ecdysozoa</taxon>
        <taxon>Nematoda</taxon>
        <taxon>Chromadorea</taxon>
        <taxon>Rhabditida</taxon>
        <taxon>Tylenchina</taxon>
        <taxon>Panagrolaimomorpha</taxon>
        <taxon>Strongyloidoidea</taxon>
        <taxon>Steinernematidae</taxon>
        <taxon>Steinernema</taxon>
    </lineage>
</organism>
<reference evidence="9" key="1">
    <citation type="submission" date="2016-11" db="UniProtKB">
        <authorList>
            <consortium name="WormBaseParasite"/>
        </authorList>
    </citation>
    <scope>IDENTIFICATION</scope>
</reference>
<protein>
    <recommendedName>
        <fullName evidence="7">Large ribosomal subunit protein mL54</fullName>
    </recommendedName>
</protein>
<dbReference type="GO" id="GO:0003735">
    <property type="term" value="F:structural constituent of ribosome"/>
    <property type="evidence" value="ECO:0007669"/>
    <property type="project" value="TreeGrafter"/>
</dbReference>
<evidence type="ECO:0000313" key="8">
    <source>
        <dbReference type="Proteomes" id="UP000095287"/>
    </source>
</evidence>
<comment type="subcellular location">
    <subcellularLocation>
        <location evidence="1">Mitochondrion</location>
    </subcellularLocation>
</comment>
<evidence type="ECO:0000313" key="9">
    <source>
        <dbReference type="WBParaSite" id="L893_g5149.t1"/>
    </source>
</evidence>
<keyword evidence="2" id="KW-0809">Transit peptide</keyword>
<name>A0A1I8AFP8_9BILA</name>
<evidence type="ECO:0000256" key="4">
    <source>
        <dbReference type="ARBA" id="ARBA00023128"/>
    </source>
</evidence>